<keyword evidence="1 3" id="KW-0732">Signal</keyword>
<dbReference type="Gene3D" id="2.60.40.1240">
    <property type="match status" value="1"/>
</dbReference>
<name>A0ABT2DPS0_9BACI</name>
<protein>
    <submittedName>
        <fullName evidence="5">DUF4352 domain-containing protein</fullName>
    </submittedName>
</protein>
<dbReference type="Pfam" id="PF11611">
    <property type="entry name" value="DUF4352"/>
    <property type="match status" value="1"/>
</dbReference>
<accession>A0ABT2DPS0</accession>
<reference evidence="5 6" key="1">
    <citation type="submission" date="2022-08" db="EMBL/GenBank/DDBJ databases">
        <title>Lysinibacillus sequencing.</title>
        <authorList>
            <person name="Dunlap C."/>
        </authorList>
    </citation>
    <scope>NUCLEOTIDE SEQUENCE [LARGE SCALE GENOMIC DNA]</scope>
    <source>
        <strain evidence="5 6">PB211</strain>
    </source>
</reference>
<dbReference type="EMBL" id="JANTOO010000010">
    <property type="protein sequence ID" value="MCS1396059.1"/>
    <property type="molecule type" value="Genomic_DNA"/>
</dbReference>
<dbReference type="InterPro" id="IPR029050">
    <property type="entry name" value="Immunoprotect_excell_Ig-like"/>
</dbReference>
<sequence>MKKLFVYLFMLCLFLVGCGSESISNSSSNETNLDKIDEKNEKDTKKEQKNEDFEIKQIGETFKLGDWEVTLESFEFNQTVVRERVSSEANEGNKFLILNFNVLNNGTEADQLMKARDGVSLKAVYNEKYDYDVSLTLMDGDLHHENVRPLSNVKGFAVIEMPDNVVEASESINIFMEKEKDKVQINIR</sequence>
<dbReference type="PROSITE" id="PS51257">
    <property type="entry name" value="PROKAR_LIPOPROTEIN"/>
    <property type="match status" value="1"/>
</dbReference>
<evidence type="ECO:0000256" key="2">
    <source>
        <dbReference type="SAM" id="MobiDB-lite"/>
    </source>
</evidence>
<evidence type="ECO:0000259" key="4">
    <source>
        <dbReference type="Pfam" id="PF11611"/>
    </source>
</evidence>
<feature type="signal peptide" evidence="3">
    <location>
        <begin position="1"/>
        <end position="22"/>
    </location>
</feature>
<dbReference type="Proteomes" id="UP001525021">
    <property type="component" value="Unassembled WGS sequence"/>
</dbReference>
<feature type="domain" description="DUF4352" evidence="4">
    <location>
        <begin position="57"/>
        <end position="166"/>
    </location>
</feature>
<gene>
    <name evidence="5" type="ORF">NXZ79_08415</name>
</gene>
<proteinExistence type="predicted"/>
<feature type="compositionally biased region" description="Basic and acidic residues" evidence="2">
    <location>
        <begin position="32"/>
        <end position="50"/>
    </location>
</feature>
<organism evidence="5 6">
    <name type="scientific">Lysinibacillus pinottii</name>
    <dbReference type="NCBI Taxonomy" id="2973932"/>
    <lineage>
        <taxon>Bacteria</taxon>
        <taxon>Bacillati</taxon>
        <taxon>Bacillota</taxon>
        <taxon>Bacilli</taxon>
        <taxon>Bacillales</taxon>
        <taxon>Bacillaceae</taxon>
        <taxon>Lysinibacillus</taxon>
    </lineage>
</organism>
<dbReference type="InterPro" id="IPR029051">
    <property type="entry name" value="DUF4352"/>
</dbReference>
<feature type="region of interest" description="Disordered" evidence="2">
    <location>
        <begin position="22"/>
        <end position="50"/>
    </location>
</feature>
<evidence type="ECO:0000313" key="6">
    <source>
        <dbReference type="Proteomes" id="UP001525021"/>
    </source>
</evidence>
<evidence type="ECO:0000313" key="5">
    <source>
        <dbReference type="EMBL" id="MCS1396059.1"/>
    </source>
</evidence>
<feature type="chain" id="PRO_5047411296" evidence="3">
    <location>
        <begin position="23"/>
        <end position="188"/>
    </location>
</feature>
<evidence type="ECO:0000256" key="1">
    <source>
        <dbReference type="ARBA" id="ARBA00022729"/>
    </source>
</evidence>
<dbReference type="RefSeq" id="WP_012294656.1">
    <property type="nucleotide sequence ID" value="NZ_JANTOO010000010.1"/>
</dbReference>
<evidence type="ECO:0000256" key="3">
    <source>
        <dbReference type="SAM" id="SignalP"/>
    </source>
</evidence>
<keyword evidence="6" id="KW-1185">Reference proteome</keyword>
<comment type="caution">
    <text evidence="5">The sequence shown here is derived from an EMBL/GenBank/DDBJ whole genome shotgun (WGS) entry which is preliminary data.</text>
</comment>